<reference evidence="1" key="1">
    <citation type="submission" date="2021-01" db="EMBL/GenBank/DDBJ databases">
        <title>Chromosome-level genome assembly of a human fungal pathogen reveals clustering of transcriptionally co-regulated genes.</title>
        <authorList>
            <person name="Voorhies M."/>
            <person name="Cohen S."/>
            <person name="Shea T.P."/>
            <person name="Petrus S."/>
            <person name="Munoz J.F."/>
            <person name="Poplawski S."/>
            <person name="Goldman W.E."/>
            <person name="Michael T."/>
            <person name="Cuomo C.A."/>
            <person name="Sil A."/>
            <person name="Beyhan S."/>
        </authorList>
    </citation>
    <scope>NUCLEOTIDE SEQUENCE</scope>
    <source>
        <strain evidence="1">H88</strain>
    </source>
</reference>
<dbReference type="EMBL" id="CP069106">
    <property type="protein sequence ID" value="QSS56259.1"/>
    <property type="molecule type" value="Genomic_DNA"/>
</dbReference>
<gene>
    <name evidence="1" type="ORF">I7I53_04424</name>
</gene>
<dbReference type="VEuPathDB" id="FungiDB:I7I53_04424"/>
<accession>A0A8A1LQQ7</accession>
<sequence>MQNISRPARPDRHICTSTHARKCERNKEDRVEAAPYGVLETQYHSKRARNKREQKTTWENYTWRKCIFALGWEKPVGKLIKRNRSKEK</sequence>
<evidence type="ECO:0000313" key="2">
    <source>
        <dbReference type="Proteomes" id="UP000663419"/>
    </source>
</evidence>
<dbReference type="AlphaFoldDB" id="A0A8A1LQQ7"/>
<organism evidence="1 2">
    <name type="scientific">Ajellomyces capsulatus (strain H88)</name>
    <name type="common">Darling's disease fungus</name>
    <name type="synonym">Histoplasma capsulatum</name>
    <dbReference type="NCBI Taxonomy" id="544711"/>
    <lineage>
        <taxon>Eukaryota</taxon>
        <taxon>Fungi</taxon>
        <taxon>Dikarya</taxon>
        <taxon>Ascomycota</taxon>
        <taxon>Pezizomycotina</taxon>
        <taxon>Eurotiomycetes</taxon>
        <taxon>Eurotiomycetidae</taxon>
        <taxon>Onygenales</taxon>
        <taxon>Ajellomycetaceae</taxon>
        <taxon>Histoplasma</taxon>
    </lineage>
</organism>
<dbReference type="Proteomes" id="UP000663419">
    <property type="component" value="Chromosome 5"/>
</dbReference>
<proteinExistence type="predicted"/>
<name>A0A8A1LQQ7_AJEC8</name>
<protein>
    <submittedName>
        <fullName evidence="1">Uncharacterized protein</fullName>
    </submittedName>
</protein>
<evidence type="ECO:0000313" key="1">
    <source>
        <dbReference type="EMBL" id="QSS56259.1"/>
    </source>
</evidence>